<evidence type="ECO:0000256" key="1">
    <source>
        <dbReference type="ARBA" id="ARBA00000073"/>
    </source>
</evidence>
<proteinExistence type="inferred from homology"/>
<dbReference type="InterPro" id="IPR050343">
    <property type="entry name" value="RsuA_PseudoU_synthase"/>
</dbReference>
<dbReference type="Pfam" id="PF01479">
    <property type="entry name" value="S4"/>
    <property type="match status" value="1"/>
</dbReference>
<evidence type="ECO:0000256" key="6">
    <source>
        <dbReference type="RuleBase" id="RU003887"/>
    </source>
</evidence>
<dbReference type="PROSITE" id="PS01149">
    <property type="entry name" value="PSI_RSU"/>
    <property type="match status" value="1"/>
</dbReference>
<protein>
    <recommendedName>
        <fullName evidence="6">Pseudouridine synthase</fullName>
        <ecNumber evidence="6">5.4.99.-</ecNumber>
    </recommendedName>
</protein>
<dbReference type="PROSITE" id="PS50889">
    <property type="entry name" value="S4"/>
    <property type="match status" value="1"/>
</dbReference>
<dbReference type="SUPFAM" id="SSF55120">
    <property type="entry name" value="Pseudouridine synthase"/>
    <property type="match status" value="1"/>
</dbReference>
<evidence type="ECO:0000256" key="5">
    <source>
        <dbReference type="PROSITE-ProRule" id="PRU00182"/>
    </source>
</evidence>
<feature type="region of interest" description="Disordered" evidence="7">
    <location>
        <begin position="252"/>
        <end position="351"/>
    </location>
</feature>
<dbReference type="PANTHER" id="PTHR47683:SF3">
    <property type="entry name" value="RIBOSOMAL LARGE SUBUNIT PSEUDOURIDINE SYNTHASE B"/>
    <property type="match status" value="1"/>
</dbReference>
<dbReference type="EMBL" id="JAZHOF010000002">
    <property type="protein sequence ID" value="MEJ8571070.1"/>
    <property type="molecule type" value="Genomic_DNA"/>
</dbReference>
<keyword evidence="10" id="KW-1185">Reference proteome</keyword>
<dbReference type="GO" id="GO:0120159">
    <property type="term" value="F:rRNA pseudouridine synthase activity"/>
    <property type="evidence" value="ECO:0007669"/>
    <property type="project" value="UniProtKB-ARBA"/>
</dbReference>
<dbReference type="InterPro" id="IPR020103">
    <property type="entry name" value="PsdUridine_synth_cat_dom_sf"/>
</dbReference>
<gene>
    <name evidence="9" type="ORF">V3328_06275</name>
</gene>
<dbReference type="EC" id="5.4.99.-" evidence="6"/>
<dbReference type="InterPro" id="IPR042092">
    <property type="entry name" value="PsdUridine_s_RsuA/RluB/E/F_cat"/>
</dbReference>
<feature type="compositionally biased region" description="Gly residues" evidence="7">
    <location>
        <begin position="278"/>
        <end position="292"/>
    </location>
</feature>
<dbReference type="Gene3D" id="3.30.70.1560">
    <property type="entry name" value="Alpha-L RNA-binding motif"/>
    <property type="match status" value="1"/>
</dbReference>
<evidence type="ECO:0000256" key="2">
    <source>
        <dbReference type="ARBA" id="ARBA00008348"/>
    </source>
</evidence>
<evidence type="ECO:0000259" key="8">
    <source>
        <dbReference type="SMART" id="SM00363"/>
    </source>
</evidence>
<dbReference type="GO" id="GO:0000455">
    <property type="term" value="P:enzyme-directed rRNA pseudouridine synthesis"/>
    <property type="evidence" value="ECO:0007669"/>
    <property type="project" value="UniProtKB-ARBA"/>
</dbReference>
<feature type="domain" description="RNA-binding S4" evidence="8">
    <location>
        <begin position="14"/>
        <end position="72"/>
    </location>
</feature>
<comment type="caution">
    <text evidence="9">The sequence shown here is derived from an EMBL/GenBank/DDBJ whole genome shotgun (WGS) entry which is preliminary data.</text>
</comment>
<comment type="catalytic activity">
    <reaction evidence="1">
        <text>a uridine in RNA = a pseudouridine in RNA</text>
        <dbReference type="Rhea" id="RHEA:48348"/>
        <dbReference type="Rhea" id="RHEA-COMP:12068"/>
        <dbReference type="Rhea" id="RHEA-COMP:12069"/>
        <dbReference type="ChEBI" id="CHEBI:65314"/>
        <dbReference type="ChEBI" id="CHEBI:65315"/>
    </reaction>
</comment>
<dbReference type="RefSeq" id="WP_340328758.1">
    <property type="nucleotide sequence ID" value="NZ_JAZHOF010000002.1"/>
</dbReference>
<evidence type="ECO:0000313" key="9">
    <source>
        <dbReference type="EMBL" id="MEJ8571070.1"/>
    </source>
</evidence>
<dbReference type="FunFam" id="3.10.290.10:FF:000003">
    <property type="entry name" value="Pseudouridine synthase"/>
    <property type="match status" value="1"/>
</dbReference>
<dbReference type="NCBIfam" id="TIGR00093">
    <property type="entry name" value="pseudouridine synthase"/>
    <property type="match status" value="1"/>
</dbReference>
<dbReference type="InterPro" id="IPR002942">
    <property type="entry name" value="S4_RNA-bd"/>
</dbReference>
<organism evidence="9 10">
    <name type="scientific">Microbaculum marinum</name>
    <dbReference type="NCBI Taxonomy" id="1764581"/>
    <lineage>
        <taxon>Bacteria</taxon>
        <taxon>Pseudomonadati</taxon>
        <taxon>Pseudomonadota</taxon>
        <taxon>Alphaproteobacteria</taxon>
        <taxon>Hyphomicrobiales</taxon>
        <taxon>Tepidamorphaceae</taxon>
        <taxon>Microbaculum</taxon>
    </lineage>
</organism>
<evidence type="ECO:0000313" key="10">
    <source>
        <dbReference type="Proteomes" id="UP001378188"/>
    </source>
</evidence>
<dbReference type="PANTHER" id="PTHR47683">
    <property type="entry name" value="PSEUDOURIDINE SYNTHASE FAMILY PROTEIN-RELATED"/>
    <property type="match status" value="1"/>
</dbReference>
<sequence>MSDKADTTTLPSSERIAKRIARSGLCSRRDAERLIAEGRVALNGKVLDTPAVSVGPGDAITVNGKPLAETEPTRLWLYHKPAGLVTTNRDPQRRPTVFEKLPRDLPRVVSVGRLDINTEGLLLLTNDGGLARALELPSTGWLRRYRVRAHGTVTQTQLDALKTGVAIDGVRYGPIEAALDRAQGGNVWLTMALREGKNREIKNVLESLGLRVNRLIRVSFGPFMLRELAVGGVEEVKPRVLRDQLGARMIREAGIRLPEPTRTAAAPRGSGSAAAGEGKPGGSGKAGQGKPGQGKPVRRKGAHVASASKRPPADDRRGRPGKPGKAAATGRSGKADRPGGRPARTPRGRQR</sequence>
<evidence type="ECO:0000256" key="7">
    <source>
        <dbReference type="SAM" id="MobiDB-lite"/>
    </source>
</evidence>
<dbReference type="Proteomes" id="UP001378188">
    <property type="component" value="Unassembled WGS sequence"/>
</dbReference>
<name>A0AAW9RS10_9HYPH</name>
<dbReference type="InterPro" id="IPR000748">
    <property type="entry name" value="PsdUridine_synth_RsuA/RluB/E/F"/>
</dbReference>
<keyword evidence="4 6" id="KW-0413">Isomerase</keyword>
<dbReference type="Gene3D" id="3.30.70.580">
    <property type="entry name" value="Pseudouridine synthase I, catalytic domain, N-terminal subdomain"/>
    <property type="match status" value="1"/>
</dbReference>
<keyword evidence="3 5" id="KW-0694">RNA-binding</keyword>
<dbReference type="SMART" id="SM00363">
    <property type="entry name" value="S4"/>
    <property type="match status" value="1"/>
</dbReference>
<dbReference type="SUPFAM" id="SSF55174">
    <property type="entry name" value="Alpha-L RNA-binding motif"/>
    <property type="match status" value="1"/>
</dbReference>
<accession>A0AAW9RS10</accession>
<comment type="similarity">
    <text evidence="2 6">Belongs to the pseudouridine synthase RsuA family.</text>
</comment>
<dbReference type="InterPro" id="IPR018496">
    <property type="entry name" value="PsdUridine_synth_RsuA/RluB_CS"/>
</dbReference>
<dbReference type="InterPro" id="IPR020094">
    <property type="entry name" value="TruA/RsuA/RluB/E/F_N"/>
</dbReference>
<dbReference type="InterPro" id="IPR006145">
    <property type="entry name" value="PsdUridine_synth_RsuA/RluA"/>
</dbReference>
<dbReference type="Pfam" id="PF00849">
    <property type="entry name" value="PseudoU_synth_2"/>
    <property type="match status" value="1"/>
</dbReference>
<reference evidence="9 10" key="1">
    <citation type="submission" date="2024-02" db="EMBL/GenBank/DDBJ databases">
        <title>Genome analysis and characterization of Microbaculum marinisediminis sp. nov., isolated from marine sediment.</title>
        <authorList>
            <person name="Du Z.-J."/>
            <person name="Ye Y.-Q."/>
            <person name="Zhang Z.-R."/>
            <person name="Yuan S.-M."/>
            <person name="Zhang X.-Y."/>
        </authorList>
    </citation>
    <scope>NUCLEOTIDE SEQUENCE [LARGE SCALE GENOMIC DNA]</scope>
    <source>
        <strain evidence="9 10">SDUM1044001</strain>
    </source>
</reference>
<dbReference type="GO" id="GO:0003723">
    <property type="term" value="F:RNA binding"/>
    <property type="evidence" value="ECO:0007669"/>
    <property type="project" value="UniProtKB-KW"/>
</dbReference>
<dbReference type="Gene3D" id="3.10.290.10">
    <property type="entry name" value="RNA-binding S4 domain"/>
    <property type="match status" value="1"/>
</dbReference>
<feature type="compositionally biased region" description="Low complexity" evidence="7">
    <location>
        <begin position="264"/>
        <end position="277"/>
    </location>
</feature>
<evidence type="ECO:0000256" key="4">
    <source>
        <dbReference type="ARBA" id="ARBA00023235"/>
    </source>
</evidence>
<dbReference type="InterPro" id="IPR036986">
    <property type="entry name" value="S4_RNA-bd_sf"/>
</dbReference>
<evidence type="ECO:0000256" key="3">
    <source>
        <dbReference type="ARBA" id="ARBA00022884"/>
    </source>
</evidence>
<dbReference type="CDD" id="cd00165">
    <property type="entry name" value="S4"/>
    <property type="match status" value="1"/>
</dbReference>
<dbReference type="AlphaFoldDB" id="A0AAW9RS10"/>